<evidence type="ECO:0000313" key="3">
    <source>
        <dbReference type="EMBL" id="MCO7545988.1"/>
    </source>
</evidence>
<keyword evidence="2" id="KW-0472">Membrane</keyword>
<keyword evidence="2" id="KW-1133">Transmembrane helix</keyword>
<feature type="compositionally biased region" description="Pro residues" evidence="1">
    <location>
        <begin position="312"/>
        <end position="321"/>
    </location>
</feature>
<reference evidence="3" key="1">
    <citation type="submission" date="2022-06" db="EMBL/GenBank/DDBJ databases">
        <title>Detection of beta-lactamases in bacteria of animal origin.</title>
        <authorList>
            <person name="Mlynarcik P."/>
            <person name="Zdarska V."/>
            <person name="Chudobova H."/>
            <person name="Prochazkova P."/>
            <person name="Hricova K."/>
            <person name="Mezerova K."/>
            <person name="Bardon J."/>
            <person name="Dolejska M."/>
            <person name="Sukkar I."/>
            <person name="Kolar M."/>
        </authorList>
    </citation>
    <scope>NUCLEOTIDE SEQUENCE</scope>
    <source>
        <strain evidence="3">S 300-3</strain>
    </source>
</reference>
<protein>
    <submittedName>
        <fullName evidence="3">MFS transporter</fullName>
    </submittedName>
</protein>
<dbReference type="EMBL" id="JAMYBS010000018">
    <property type="protein sequence ID" value="MCO7545988.1"/>
    <property type="molecule type" value="Genomic_DNA"/>
</dbReference>
<gene>
    <name evidence="3" type="ORF">NJF43_14615</name>
</gene>
<proteinExistence type="predicted"/>
<evidence type="ECO:0000256" key="2">
    <source>
        <dbReference type="SAM" id="Phobius"/>
    </source>
</evidence>
<feature type="region of interest" description="Disordered" evidence="1">
    <location>
        <begin position="312"/>
        <end position="336"/>
    </location>
</feature>
<keyword evidence="2" id="KW-0812">Transmembrane</keyword>
<sequence length="414" mass="45779">MDALLILGGLLLIVLGAVWLVALAFGTSLFWGVGVLALPPVSLLFVFRHWATARRALLLSSLGFIPLVAGFTLLASQNPERLAAIISLEWLHEKSDDQVRLAMDVRGRLDGRPFSPHQGEFINGVLTLREGSDFFANQAVSIRLPHSGDGPLRLDVLPQDTGSLPEVEISWMQPEQELPEARRLSHGYTLHLDLQPVPPNKLAGDFHLVLPPRYNTNLSGRVELYTDDLRYRAGAVDTRHDSQATLEHVATDYLQRRHATRQVQLESFPAVRFPATSLLATIQARVDGQQQTYELPLGKGAQGWAVAGDEYPPLPAEPEPVAPQVSTRAEEAPAPTPRLDRRQRFSMERLLRDPSAYRNLMVRARTERGGLAEGRFLGIDQDGNLNIRRVINGPGEALYNLAPAEIASLELLEP</sequence>
<comment type="caution">
    <text evidence="3">The sequence shown here is derived from an EMBL/GenBank/DDBJ whole genome shotgun (WGS) entry which is preliminary data.</text>
</comment>
<feature type="transmembrane region" description="Helical" evidence="2">
    <location>
        <begin position="56"/>
        <end position="75"/>
    </location>
</feature>
<dbReference type="RefSeq" id="WP_213909150.1">
    <property type="nucleotide sequence ID" value="NZ_DALZTN010000003.1"/>
</dbReference>
<dbReference type="Proteomes" id="UP001165292">
    <property type="component" value="Unassembled WGS sequence"/>
</dbReference>
<evidence type="ECO:0000313" key="4">
    <source>
        <dbReference type="Proteomes" id="UP001165292"/>
    </source>
</evidence>
<dbReference type="AlphaFoldDB" id="A0AA41WM38"/>
<accession>A0AA41WM38</accession>
<feature type="transmembrane region" description="Helical" evidence="2">
    <location>
        <begin position="30"/>
        <end position="47"/>
    </location>
</feature>
<name>A0AA41WM38_9GAMM</name>
<organism evidence="3 4">
    <name type="scientific">Stutzerimonas nitrititolerans</name>
    <dbReference type="NCBI Taxonomy" id="2482751"/>
    <lineage>
        <taxon>Bacteria</taxon>
        <taxon>Pseudomonadati</taxon>
        <taxon>Pseudomonadota</taxon>
        <taxon>Gammaproteobacteria</taxon>
        <taxon>Pseudomonadales</taxon>
        <taxon>Pseudomonadaceae</taxon>
        <taxon>Stutzerimonas</taxon>
    </lineage>
</organism>
<evidence type="ECO:0000256" key="1">
    <source>
        <dbReference type="SAM" id="MobiDB-lite"/>
    </source>
</evidence>